<dbReference type="Proteomes" id="UP000593564">
    <property type="component" value="Unassembled WGS sequence"/>
</dbReference>
<protein>
    <recommendedName>
        <fullName evidence="1">F-box domain-containing protein</fullName>
    </recommendedName>
</protein>
<dbReference type="Pfam" id="PF08268">
    <property type="entry name" value="FBA_3"/>
    <property type="match status" value="2"/>
</dbReference>
<accession>A0A7J7GFS9</accession>
<evidence type="ECO:0000259" key="1">
    <source>
        <dbReference type="PROSITE" id="PS50181"/>
    </source>
</evidence>
<dbReference type="SMART" id="SM00256">
    <property type="entry name" value="FBOX"/>
    <property type="match status" value="3"/>
</dbReference>
<evidence type="ECO:0000313" key="3">
    <source>
        <dbReference type="Proteomes" id="UP000593564"/>
    </source>
</evidence>
<dbReference type="InterPro" id="IPR017451">
    <property type="entry name" value="F-box-assoc_interact_dom"/>
</dbReference>
<keyword evidence="3" id="KW-1185">Reference proteome</keyword>
<sequence>MCIHTHKVANKFSTQLKLSCLSPSRSSSTCRLPPPPSLALPVAVDSLVGRRRSSSQIADLVTDVVNEILSRLPVKSLLRFKCVCRYWYTLIKNPGLISKHFNQENNNGRLLVHHYISDIDRYAIALFPDETLAGIPPLHENLDHLQIPDCMGDVVGPIDGIFLVYTWYSDGDRMALWNPAMREFRRLHVLEPIFPPNFHDIVNVVGFGLDPLTRDYKIIWIRNFAEAIGDESGVESGDEIDYPYYVVAVYTLGKDSWRHFDLLTMPTRRSIYNSLCATCINGAYYWLCTVVNDANRYGILSFDMRLEEFREIEVPASTEHKWGSLSLYNGSIGLFFSQTDLTLECIIDIWVMEEEGCWIKLVTVKPFPEVLRPFGFWKEKELFFETRTNELVLFNHETHEIRNLELYGCGGFLGLWAVCYKESLVSLFGQNDEDGRRCCQFSGAVQDFFRKPEPSKNKALDSRGGKMLSTRDRNLPEDVVNEILSRLPVKSLLRFKCVCRDRNLPEDVVNEILSRLPVKSLLRFKCVCRYWYTLIKNPDFISKHFNQENNNGRLLVHHYISDIERYAMALFPDETLAGIPPLHENLDHLQIPDCMGDVVGPIDGIFLVYTRYSDGDRMALWNPAMREFRRLHVLEPIFPPNFHTIINVVGFGLDPLTRDYKIIWIRNFYEVIRDESGDESVYTLGKDSWRHFDLLTMPTYRSIYNSLCATCINGAYYWLCTVVNDGNRYGILSFDMRLEEFREIEVPASTKHKWGDLSLYNGSIGLFFSQTDLTLECIIDIWVMEEEGCWIKLVTVKPFPEVLRPCGFWKEKELFFETRTNELVLFNHETHEIRNLEMYGDGDFLGLWAVCYKESLVSLFGQNDEDGRRCYQFSDAVHDFFRKPEPSVVSLAQHSPTSKISSPADVQSTLLLPFL</sequence>
<dbReference type="InterPro" id="IPR050796">
    <property type="entry name" value="SCF_F-box_component"/>
</dbReference>
<proteinExistence type="predicted"/>
<dbReference type="PROSITE" id="PS50181">
    <property type="entry name" value="FBOX"/>
    <property type="match status" value="3"/>
</dbReference>
<dbReference type="InterPro" id="IPR036047">
    <property type="entry name" value="F-box-like_dom_sf"/>
</dbReference>
<dbReference type="InterPro" id="IPR013187">
    <property type="entry name" value="F-box-assoc_dom_typ3"/>
</dbReference>
<feature type="domain" description="F-box" evidence="1">
    <location>
        <begin position="469"/>
        <end position="500"/>
    </location>
</feature>
<name>A0A7J7GFS9_CAMSI</name>
<dbReference type="InterPro" id="IPR001810">
    <property type="entry name" value="F-box_dom"/>
</dbReference>
<dbReference type="PANTHER" id="PTHR31672">
    <property type="entry name" value="BNACNNG10540D PROTEIN"/>
    <property type="match status" value="1"/>
</dbReference>
<reference evidence="2 3" key="2">
    <citation type="submission" date="2020-07" db="EMBL/GenBank/DDBJ databases">
        <title>Genome assembly of wild tea tree DASZ reveals pedigree and selection history of tea varieties.</title>
        <authorList>
            <person name="Zhang W."/>
        </authorList>
    </citation>
    <scope>NUCLEOTIDE SEQUENCE [LARGE SCALE GENOMIC DNA]</scope>
    <source>
        <strain evidence="3">cv. G240</strain>
        <tissue evidence="2">Leaf</tissue>
    </source>
</reference>
<gene>
    <name evidence="2" type="ORF">HYC85_025750</name>
</gene>
<dbReference type="Pfam" id="PF00646">
    <property type="entry name" value="F-box"/>
    <property type="match status" value="3"/>
</dbReference>
<evidence type="ECO:0000313" key="2">
    <source>
        <dbReference type="EMBL" id="KAF5938244.1"/>
    </source>
</evidence>
<dbReference type="AlphaFoldDB" id="A0A7J7GFS9"/>
<feature type="domain" description="F-box" evidence="1">
    <location>
        <begin position="498"/>
        <end position="548"/>
    </location>
</feature>
<reference evidence="3" key="1">
    <citation type="journal article" date="2020" name="Nat. Commun.">
        <title>Genome assembly of wild tea tree DASZ reveals pedigree and selection history of tea varieties.</title>
        <authorList>
            <person name="Zhang W."/>
            <person name="Zhang Y."/>
            <person name="Qiu H."/>
            <person name="Guo Y."/>
            <person name="Wan H."/>
            <person name="Zhang X."/>
            <person name="Scossa F."/>
            <person name="Alseekh S."/>
            <person name="Zhang Q."/>
            <person name="Wang P."/>
            <person name="Xu L."/>
            <person name="Schmidt M.H."/>
            <person name="Jia X."/>
            <person name="Li D."/>
            <person name="Zhu A."/>
            <person name="Guo F."/>
            <person name="Chen W."/>
            <person name="Ni D."/>
            <person name="Usadel B."/>
            <person name="Fernie A.R."/>
            <person name="Wen W."/>
        </authorList>
    </citation>
    <scope>NUCLEOTIDE SEQUENCE [LARGE SCALE GENOMIC DNA]</scope>
    <source>
        <strain evidence="3">cv. G240</strain>
    </source>
</reference>
<dbReference type="NCBIfam" id="TIGR01640">
    <property type="entry name" value="F_box_assoc_1"/>
    <property type="match status" value="2"/>
</dbReference>
<dbReference type="CDD" id="cd22157">
    <property type="entry name" value="F-box_AtFBW1-like"/>
    <property type="match status" value="3"/>
</dbReference>
<feature type="domain" description="F-box" evidence="1">
    <location>
        <begin position="54"/>
        <end position="104"/>
    </location>
</feature>
<dbReference type="Gene3D" id="1.20.1280.50">
    <property type="match status" value="3"/>
</dbReference>
<organism evidence="2 3">
    <name type="scientific">Camellia sinensis</name>
    <name type="common">Tea plant</name>
    <name type="synonym">Thea sinensis</name>
    <dbReference type="NCBI Taxonomy" id="4442"/>
    <lineage>
        <taxon>Eukaryota</taxon>
        <taxon>Viridiplantae</taxon>
        <taxon>Streptophyta</taxon>
        <taxon>Embryophyta</taxon>
        <taxon>Tracheophyta</taxon>
        <taxon>Spermatophyta</taxon>
        <taxon>Magnoliopsida</taxon>
        <taxon>eudicotyledons</taxon>
        <taxon>Gunneridae</taxon>
        <taxon>Pentapetalae</taxon>
        <taxon>asterids</taxon>
        <taxon>Ericales</taxon>
        <taxon>Theaceae</taxon>
        <taxon>Camellia</taxon>
    </lineage>
</organism>
<dbReference type="EMBL" id="JACBKZ010000012">
    <property type="protein sequence ID" value="KAF5938244.1"/>
    <property type="molecule type" value="Genomic_DNA"/>
</dbReference>
<dbReference type="SUPFAM" id="SSF81383">
    <property type="entry name" value="F-box domain"/>
    <property type="match status" value="3"/>
</dbReference>
<dbReference type="PANTHER" id="PTHR31672:SF10">
    <property type="entry name" value="F-BOX DOMAIN-CONTAINING PROTEIN"/>
    <property type="match status" value="1"/>
</dbReference>
<comment type="caution">
    <text evidence="2">The sequence shown here is derived from an EMBL/GenBank/DDBJ whole genome shotgun (WGS) entry which is preliminary data.</text>
</comment>